<feature type="region of interest" description="Disordered" evidence="2">
    <location>
        <begin position="1"/>
        <end position="39"/>
    </location>
</feature>
<dbReference type="GO" id="GO:0009098">
    <property type="term" value="P:L-leucine biosynthetic process"/>
    <property type="evidence" value="ECO:0007669"/>
    <property type="project" value="TreeGrafter"/>
</dbReference>
<gene>
    <name evidence="4" type="ORF">KC729_05100</name>
</gene>
<protein>
    <submittedName>
        <fullName evidence="4">2-isopropylmalate synthase</fullName>
    </submittedName>
</protein>
<keyword evidence="1" id="KW-0464">Manganese</keyword>
<dbReference type="AlphaFoldDB" id="A0A956LZE6"/>
<evidence type="ECO:0000313" key="5">
    <source>
        <dbReference type="Proteomes" id="UP000697710"/>
    </source>
</evidence>
<dbReference type="InterPro" id="IPR000891">
    <property type="entry name" value="PYR_CT"/>
</dbReference>
<dbReference type="PROSITE" id="PS50991">
    <property type="entry name" value="PYR_CT"/>
    <property type="match status" value="1"/>
</dbReference>
<accession>A0A956LZE6</accession>
<dbReference type="Gene3D" id="3.20.20.70">
    <property type="entry name" value="Aldolase class I"/>
    <property type="match status" value="1"/>
</dbReference>
<sequence>MANGKGDPKVQSEGEDRLIYDWNHVPPTAPPARNRPVELDDETLRDGLQSPSIRDPEIEEKLEILHLMEKLGIDACDIGLPGSSQRAFDNCLRISQEIGRQRMRIRPNCAVRTIKKDVDPLIEISTRVGYPVEAAMFIGSSPIRFYAEGWTLDKVRLMTEEAVSYAVQNGIPVMYVTEDTTRTDPDSIRALFRSAIEAGADRICIADTVGYSTPAGARAVVRFVREVVEETGKDVKIDWHGHSDRGLAIANALAAIEEGVDRVHGTALGIGERCGNAQMDQLLVNLRMEKYRADELQALYEYCTLVSRATGHPIPENYPVVGRDAFRTSTGVHAAAIIKAIERGVPWLIDAVYSAVPASMVGREQEIEIGFMSGASNVSFYLRKRGIEPDPALVQTILARAKESREVLSEKDVLALARAHGVT</sequence>
<name>A0A956LZE6_UNCEI</name>
<dbReference type="Pfam" id="PF00682">
    <property type="entry name" value="HMGL-like"/>
    <property type="match status" value="1"/>
</dbReference>
<dbReference type="PANTHER" id="PTHR10277">
    <property type="entry name" value="HOMOCITRATE SYNTHASE-RELATED"/>
    <property type="match status" value="1"/>
</dbReference>
<dbReference type="PANTHER" id="PTHR10277:SF9">
    <property type="entry name" value="2-ISOPROPYLMALATE SYNTHASE 1, CHLOROPLASTIC-RELATED"/>
    <property type="match status" value="1"/>
</dbReference>
<evidence type="ECO:0000313" key="4">
    <source>
        <dbReference type="EMBL" id="MCA9727040.1"/>
    </source>
</evidence>
<dbReference type="SUPFAM" id="SSF51569">
    <property type="entry name" value="Aldolase"/>
    <property type="match status" value="1"/>
</dbReference>
<proteinExistence type="predicted"/>
<reference evidence="4" key="2">
    <citation type="journal article" date="2021" name="Microbiome">
        <title>Successional dynamics and alternative stable states in a saline activated sludge microbial community over 9 years.</title>
        <authorList>
            <person name="Wang Y."/>
            <person name="Ye J."/>
            <person name="Ju F."/>
            <person name="Liu L."/>
            <person name="Boyd J.A."/>
            <person name="Deng Y."/>
            <person name="Parks D.H."/>
            <person name="Jiang X."/>
            <person name="Yin X."/>
            <person name="Woodcroft B.J."/>
            <person name="Tyson G.W."/>
            <person name="Hugenholtz P."/>
            <person name="Polz M.F."/>
            <person name="Zhang T."/>
        </authorList>
    </citation>
    <scope>NUCLEOTIDE SEQUENCE</scope>
    <source>
        <strain evidence="4">HKST-UBA01</strain>
    </source>
</reference>
<dbReference type="EMBL" id="JAGQHR010000100">
    <property type="protein sequence ID" value="MCA9727040.1"/>
    <property type="molecule type" value="Genomic_DNA"/>
</dbReference>
<dbReference type="InterPro" id="IPR013785">
    <property type="entry name" value="Aldolase_TIM"/>
</dbReference>
<evidence type="ECO:0000259" key="3">
    <source>
        <dbReference type="PROSITE" id="PS50991"/>
    </source>
</evidence>
<reference evidence="4" key="1">
    <citation type="submission" date="2020-04" db="EMBL/GenBank/DDBJ databases">
        <authorList>
            <person name="Zhang T."/>
        </authorList>
    </citation>
    <scope>NUCLEOTIDE SEQUENCE</scope>
    <source>
        <strain evidence="4">HKST-UBA01</strain>
    </source>
</reference>
<comment type="caution">
    <text evidence="4">The sequence shown here is derived from an EMBL/GenBank/DDBJ whole genome shotgun (WGS) entry which is preliminary data.</text>
</comment>
<dbReference type="GO" id="GO:0003852">
    <property type="term" value="F:2-isopropylmalate synthase activity"/>
    <property type="evidence" value="ECO:0007669"/>
    <property type="project" value="TreeGrafter"/>
</dbReference>
<dbReference type="Proteomes" id="UP000697710">
    <property type="component" value="Unassembled WGS sequence"/>
</dbReference>
<dbReference type="InterPro" id="IPR050073">
    <property type="entry name" value="2-IPM_HCS-like"/>
</dbReference>
<organism evidence="4 5">
    <name type="scientific">Eiseniibacteriota bacterium</name>
    <dbReference type="NCBI Taxonomy" id="2212470"/>
    <lineage>
        <taxon>Bacteria</taxon>
        <taxon>Candidatus Eiseniibacteriota</taxon>
    </lineage>
</organism>
<evidence type="ECO:0000256" key="2">
    <source>
        <dbReference type="SAM" id="MobiDB-lite"/>
    </source>
</evidence>
<evidence type="ECO:0000256" key="1">
    <source>
        <dbReference type="ARBA" id="ARBA00023211"/>
    </source>
</evidence>
<feature type="domain" description="Pyruvate carboxyltransferase" evidence="3">
    <location>
        <begin position="37"/>
        <end position="300"/>
    </location>
</feature>
<feature type="compositionally biased region" description="Basic and acidic residues" evidence="2">
    <location>
        <begin position="1"/>
        <end position="19"/>
    </location>
</feature>